<dbReference type="InterPro" id="IPR019861">
    <property type="entry name" value="PorP/SprF_Bacteroidetes"/>
</dbReference>
<evidence type="ECO:0000313" key="1">
    <source>
        <dbReference type="EMBL" id="MFC3197854.1"/>
    </source>
</evidence>
<dbReference type="NCBIfam" id="TIGR03519">
    <property type="entry name" value="T9SS_PorP_fam"/>
    <property type="match status" value="1"/>
</dbReference>
<keyword evidence="2" id="KW-1185">Reference proteome</keyword>
<accession>A0ABV7JIB7</accession>
<comment type="caution">
    <text evidence="1">The sequence shown here is derived from an EMBL/GenBank/DDBJ whole genome shotgun (WGS) entry which is preliminary data.</text>
</comment>
<dbReference type="RefSeq" id="WP_379021946.1">
    <property type="nucleotide sequence ID" value="NZ_JBHRTA010000030.1"/>
</dbReference>
<name>A0ABV7JIB7_9SPHI</name>
<proteinExistence type="predicted"/>
<organism evidence="1 2">
    <name type="scientific">Parapedobacter deserti</name>
    <dbReference type="NCBI Taxonomy" id="1912957"/>
    <lineage>
        <taxon>Bacteria</taxon>
        <taxon>Pseudomonadati</taxon>
        <taxon>Bacteroidota</taxon>
        <taxon>Sphingobacteriia</taxon>
        <taxon>Sphingobacteriales</taxon>
        <taxon>Sphingobacteriaceae</taxon>
        <taxon>Parapedobacter</taxon>
    </lineage>
</organism>
<protein>
    <submittedName>
        <fullName evidence="1">PorP/SprF family type IX secretion system membrane protein</fullName>
    </submittedName>
</protein>
<sequence>MNTNIKSSSRYLLALLTTVVAVGIAEVRAQLSPMGTGYFQNPYLFNPARAGMEGGTTLNLGIRATANTMPGAPRNQAFTAEHGFGRSGIGLVLDNTSVGSVRHTGGSLGYAYHLPLAADHQLHFGLSATLSRSRLDMTKVNATGYDPMLAAYNERGARLDANFGLAYTFSELCVEFAMGDLIRNIEKDERQLVNNPLFFSAVSYTLPVGDGSGAMALTPKVCYRGARGTGNILDVGLDFRFAERFRILGLYHTSQNASFGFGARLGNLQLLGMYSLETSSLSRYAGNAFEVGLGWHIEN</sequence>
<evidence type="ECO:0000313" key="2">
    <source>
        <dbReference type="Proteomes" id="UP001595526"/>
    </source>
</evidence>
<reference evidence="2" key="1">
    <citation type="journal article" date="2019" name="Int. J. Syst. Evol. Microbiol.">
        <title>The Global Catalogue of Microorganisms (GCM) 10K type strain sequencing project: providing services to taxonomists for standard genome sequencing and annotation.</title>
        <authorList>
            <consortium name="The Broad Institute Genomics Platform"/>
            <consortium name="The Broad Institute Genome Sequencing Center for Infectious Disease"/>
            <person name="Wu L."/>
            <person name="Ma J."/>
        </authorList>
    </citation>
    <scope>NUCLEOTIDE SEQUENCE [LARGE SCALE GENOMIC DNA]</scope>
    <source>
        <strain evidence="2">KCTC 52416</strain>
    </source>
</reference>
<dbReference type="Pfam" id="PF11751">
    <property type="entry name" value="PorP_SprF"/>
    <property type="match status" value="1"/>
</dbReference>
<gene>
    <name evidence="1" type="ORF">ACFOET_09540</name>
</gene>
<dbReference type="Proteomes" id="UP001595526">
    <property type="component" value="Unassembled WGS sequence"/>
</dbReference>
<dbReference type="EMBL" id="JBHRTA010000030">
    <property type="protein sequence ID" value="MFC3197854.1"/>
    <property type="molecule type" value="Genomic_DNA"/>
</dbReference>